<reference evidence="1" key="1">
    <citation type="submission" date="2014-09" db="EMBL/GenBank/DDBJ databases">
        <authorList>
            <person name="Magalhaes I.L.F."/>
            <person name="Oliveira U."/>
            <person name="Santos F.R."/>
            <person name="Vidigal T.H.D.A."/>
            <person name="Brescovit A.D."/>
            <person name="Santos A.J."/>
        </authorList>
    </citation>
    <scope>NUCLEOTIDE SEQUENCE</scope>
    <source>
        <tissue evidence="1">Shoot tissue taken approximately 20 cm above the soil surface</tissue>
    </source>
</reference>
<evidence type="ECO:0000313" key="1">
    <source>
        <dbReference type="EMBL" id="JAD48075.1"/>
    </source>
</evidence>
<sequence length="22" mass="2547">MLLQFFELVLLEASVSSYKNSQ</sequence>
<reference evidence="1" key="2">
    <citation type="journal article" date="2015" name="Data Brief">
        <title>Shoot transcriptome of the giant reed, Arundo donax.</title>
        <authorList>
            <person name="Barrero R.A."/>
            <person name="Guerrero F.D."/>
            <person name="Moolhuijzen P."/>
            <person name="Goolsby J.A."/>
            <person name="Tidwell J."/>
            <person name="Bellgard S.E."/>
            <person name="Bellgard M.I."/>
        </authorList>
    </citation>
    <scope>NUCLEOTIDE SEQUENCE</scope>
    <source>
        <tissue evidence="1">Shoot tissue taken approximately 20 cm above the soil surface</tissue>
    </source>
</reference>
<protein>
    <submittedName>
        <fullName evidence="1">Uncharacterized protein</fullName>
    </submittedName>
</protein>
<organism evidence="1">
    <name type="scientific">Arundo donax</name>
    <name type="common">Giant reed</name>
    <name type="synonym">Donax arundinaceus</name>
    <dbReference type="NCBI Taxonomy" id="35708"/>
    <lineage>
        <taxon>Eukaryota</taxon>
        <taxon>Viridiplantae</taxon>
        <taxon>Streptophyta</taxon>
        <taxon>Embryophyta</taxon>
        <taxon>Tracheophyta</taxon>
        <taxon>Spermatophyta</taxon>
        <taxon>Magnoliopsida</taxon>
        <taxon>Liliopsida</taxon>
        <taxon>Poales</taxon>
        <taxon>Poaceae</taxon>
        <taxon>PACMAD clade</taxon>
        <taxon>Arundinoideae</taxon>
        <taxon>Arundineae</taxon>
        <taxon>Arundo</taxon>
    </lineage>
</organism>
<name>A0A0A9AGM2_ARUDO</name>
<proteinExistence type="predicted"/>
<accession>A0A0A9AGM2</accession>
<dbReference type="EMBL" id="GBRH01249820">
    <property type="protein sequence ID" value="JAD48075.1"/>
    <property type="molecule type" value="Transcribed_RNA"/>
</dbReference>
<dbReference type="AlphaFoldDB" id="A0A0A9AGM2"/>